<dbReference type="SUPFAM" id="SSF52540">
    <property type="entry name" value="P-loop containing nucleoside triphosphate hydrolases"/>
    <property type="match status" value="1"/>
</dbReference>
<dbReference type="InterPro" id="IPR027417">
    <property type="entry name" value="P-loop_NTPase"/>
</dbReference>
<accession>A0AAV4LKN8</accession>
<keyword evidence="3" id="KW-1185">Reference proteome</keyword>
<proteinExistence type="predicted"/>
<dbReference type="AlphaFoldDB" id="A0AAV4LKN8"/>
<dbReference type="EMBL" id="BOQE01000001">
    <property type="protein sequence ID" value="GIM48412.1"/>
    <property type="molecule type" value="Genomic_DNA"/>
</dbReference>
<name>A0AAV4LKN8_9BACL</name>
<dbReference type="GO" id="GO:0016887">
    <property type="term" value="F:ATP hydrolysis activity"/>
    <property type="evidence" value="ECO:0007669"/>
    <property type="project" value="InterPro"/>
</dbReference>
<evidence type="ECO:0000313" key="2">
    <source>
        <dbReference type="EMBL" id="GIM48412.1"/>
    </source>
</evidence>
<dbReference type="Proteomes" id="UP001057291">
    <property type="component" value="Unassembled WGS sequence"/>
</dbReference>
<dbReference type="Gene3D" id="3.40.50.300">
    <property type="entry name" value="P-loop containing nucleotide triphosphate hydrolases"/>
    <property type="match status" value="1"/>
</dbReference>
<sequence>MAALRSVMLLGPMGVGKTTTARVIEQRYGYRCYSLAEPVRRVVEAAFPWLNGEPKSVRRTYLQQAGKFLRKFHPNPILYHAETAMRTCNRPLIIDDG</sequence>
<evidence type="ECO:0000259" key="1">
    <source>
        <dbReference type="Pfam" id="PF00004"/>
    </source>
</evidence>
<comment type="caution">
    <text evidence="2">The sequence shown here is derived from an EMBL/GenBank/DDBJ whole genome shotgun (WGS) entry which is preliminary data.</text>
</comment>
<evidence type="ECO:0000313" key="3">
    <source>
        <dbReference type="Proteomes" id="UP001057291"/>
    </source>
</evidence>
<gene>
    <name evidence="2" type="ORF">DNHGIG_39610</name>
</gene>
<dbReference type="RefSeq" id="WP_282201292.1">
    <property type="nucleotide sequence ID" value="NZ_BOQE01000001.1"/>
</dbReference>
<reference evidence="2" key="1">
    <citation type="journal article" date="2023" name="Int. J. Syst. Evol. Microbiol.">
        <title>Collibacillus ludicampi gen. nov., sp. nov., a new soil bacterium of the family Alicyclobacillaceae.</title>
        <authorList>
            <person name="Jojima T."/>
            <person name="Ioku Y."/>
            <person name="Fukuta Y."/>
            <person name="Shirasaka N."/>
            <person name="Matsumura Y."/>
            <person name="Mori M."/>
        </authorList>
    </citation>
    <scope>NUCLEOTIDE SEQUENCE</scope>
    <source>
        <strain evidence="2">TP075</strain>
    </source>
</reference>
<protein>
    <recommendedName>
        <fullName evidence="1">ATPase AAA-type core domain-containing protein</fullName>
    </recommendedName>
</protein>
<dbReference type="InterPro" id="IPR003959">
    <property type="entry name" value="ATPase_AAA_core"/>
</dbReference>
<organism evidence="2 3">
    <name type="scientific">Collibacillus ludicampi</name>
    <dbReference type="NCBI Taxonomy" id="2771369"/>
    <lineage>
        <taxon>Bacteria</taxon>
        <taxon>Bacillati</taxon>
        <taxon>Bacillota</taxon>
        <taxon>Bacilli</taxon>
        <taxon>Bacillales</taxon>
        <taxon>Alicyclobacillaceae</taxon>
        <taxon>Collibacillus</taxon>
    </lineage>
</organism>
<feature type="domain" description="ATPase AAA-type core" evidence="1">
    <location>
        <begin position="7"/>
        <end position="38"/>
    </location>
</feature>
<dbReference type="Pfam" id="PF00004">
    <property type="entry name" value="AAA"/>
    <property type="match status" value="1"/>
</dbReference>
<dbReference type="GO" id="GO:0005524">
    <property type="term" value="F:ATP binding"/>
    <property type="evidence" value="ECO:0007669"/>
    <property type="project" value="InterPro"/>
</dbReference>